<dbReference type="FunFam" id="1.10.340.30:FF:000004">
    <property type="entry name" value="DNA-3-methyladenine glycosylase II"/>
    <property type="match status" value="1"/>
</dbReference>
<dbReference type="Proteomes" id="UP000053354">
    <property type="component" value="Chromosome"/>
</dbReference>
<dbReference type="InterPro" id="IPR037046">
    <property type="entry name" value="AlkA_N_sf"/>
</dbReference>
<dbReference type="Gene3D" id="1.10.1670.10">
    <property type="entry name" value="Helix-hairpin-Helix base-excision DNA repair enzymes (C-terminal)"/>
    <property type="match status" value="1"/>
</dbReference>
<reference evidence="8" key="1">
    <citation type="submission" date="2016-10" db="EMBL/GenBank/DDBJ databases">
        <authorList>
            <person name="See-Too W.S."/>
        </authorList>
    </citation>
    <scope>NUCLEOTIDE SEQUENCE</scope>
    <source>
        <strain evidence="8">L10.15</strain>
    </source>
</reference>
<name>A0A1B1S1G0_9BACL</name>
<dbReference type="STRING" id="1302659.I858_008460"/>
<dbReference type="GO" id="GO:0008534">
    <property type="term" value="F:oxidized purine nucleobase lesion DNA N-glycosylase activity"/>
    <property type="evidence" value="ECO:0007669"/>
    <property type="project" value="InterPro"/>
</dbReference>
<keyword evidence="6" id="KW-0234">DNA repair</keyword>
<dbReference type="CDD" id="cd00056">
    <property type="entry name" value="ENDO3c"/>
    <property type="match status" value="1"/>
</dbReference>
<evidence type="ECO:0000256" key="1">
    <source>
        <dbReference type="ARBA" id="ARBA00000086"/>
    </source>
</evidence>
<dbReference type="RefSeq" id="WP_049693855.1">
    <property type="nucleotide sequence ID" value="NZ_CP016540.2"/>
</dbReference>
<protein>
    <recommendedName>
        <fullName evidence="3">DNA-3-methyladenine glycosylase II</fullName>
        <ecNumber evidence="3">3.2.2.21</ecNumber>
    </recommendedName>
</protein>
<evidence type="ECO:0000259" key="7">
    <source>
        <dbReference type="SMART" id="SM00478"/>
    </source>
</evidence>
<organism evidence="8 9">
    <name type="scientific">Planococcus versutus</name>
    <dbReference type="NCBI Taxonomy" id="1302659"/>
    <lineage>
        <taxon>Bacteria</taxon>
        <taxon>Bacillati</taxon>
        <taxon>Bacillota</taxon>
        <taxon>Bacilli</taxon>
        <taxon>Bacillales</taxon>
        <taxon>Caryophanaceae</taxon>
        <taxon>Planococcus</taxon>
    </lineage>
</organism>
<dbReference type="Pfam" id="PF07934">
    <property type="entry name" value="OGG_N"/>
    <property type="match status" value="1"/>
</dbReference>
<gene>
    <name evidence="8" type="ORF">I858_008460</name>
</gene>
<keyword evidence="9" id="KW-1185">Reference proteome</keyword>
<dbReference type="Pfam" id="PF00730">
    <property type="entry name" value="HhH-GPD"/>
    <property type="match status" value="1"/>
</dbReference>
<feature type="domain" description="HhH-GPD" evidence="7">
    <location>
        <begin position="136"/>
        <end position="298"/>
    </location>
</feature>
<evidence type="ECO:0000256" key="3">
    <source>
        <dbReference type="ARBA" id="ARBA00012000"/>
    </source>
</evidence>
<dbReference type="AlphaFoldDB" id="A0A1B1S1G0"/>
<dbReference type="GO" id="GO:0005737">
    <property type="term" value="C:cytoplasm"/>
    <property type="evidence" value="ECO:0007669"/>
    <property type="project" value="TreeGrafter"/>
</dbReference>
<dbReference type="PANTHER" id="PTHR43003:SF12">
    <property type="entry name" value="DNA-3-METHYLADENINE GLYCOSYLASE"/>
    <property type="match status" value="1"/>
</dbReference>
<dbReference type="InterPro" id="IPR023170">
    <property type="entry name" value="HhH_base_excis_C"/>
</dbReference>
<dbReference type="Gene3D" id="3.30.310.20">
    <property type="entry name" value="DNA-3-methyladenine glycosylase AlkA, N-terminal domain"/>
    <property type="match status" value="1"/>
</dbReference>
<dbReference type="SMART" id="SM00478">
    <property type="entry name" value="ENDO3c"/>
    <property type="match status" value="1"/>
</dbReference>
<dbReference type="PANTHER" id="PTHR43003">
    <property type="entry name" value="DNA-3-METHYLADENINE GLYCOSYLASE"/>
    <property type="match status" value="1"/>
</dbReference>
<evidence type="ECO:0000256" key="5">
    <source>
        <dbReference type="ARBA" id="ARBA00022801"/>
    </source>
</evidence>
<evidence type="ECO:0000256" key="6">
    <source>
        <dbReference type="ARBA" id="ARBA00023204"/>
    </source>
</evidence>
<dbReference type="GO" id="GO:0043916">
    <property type="term" value="F:DNA-7-methylguanine glycosylase activity"/>
    <property type="evidence" value="ECO:0007669"/>
    <property type="project" value="TreeGrafter"/>
</dbReference>
<evidence type="ECO:0000256" key="4">
    <source>
        <dbReference type="ARBA" id="ARBA00022763"/>
    </source>
</evidence>
<dbReference type="GO" id="GO:0032131">
    <property type="term" value="F:alkylated DNA binding"/>
    <property type="evidence" value="ECO:0007669"/>
    <property type="project" value="TreeGrafter"/>
</dbReference>
<accession>A0A1B1S1G0</accession>
<dbReference type="SUPFAM" id="SSF48150">
    <property type="entry name" value="DNA-glycosylase"/>
    <property type="match status" value="1"/>
</dbReference>
<dbReference type="GO" id="GO:0006289">
    <property type="term" value="P:nucleotide-excision repair"/>
    <property type="evidence" value="ECO:0007669"/>
    <property type="project" value="InterPro"/>
</dbReference>
<keyword evidence="5" id="KW-0378">Hydrolase</keyword>
<dbReference type="InterPro" id="IPR012904">
    <property type="entry name" value="OGG_N"/>
</dbReference>
<evidence type="ECO:0000313" key="8">
    <source>
        <dbReference type="EMBL" id="ANU27023.1"/>
    </source>
</evidence>
<dbReference type="GO" id="GO:0008725">
    <property type="term" value="F:DNA-3-methyladenine glycosylase activity"/>
    <property type="evidence" value="ECO:0007669"/>
    <property type="project" value="TreeGrafter"/>
</dbReference>
<dbReference type="GO" id="GO:0006285">
    <property type="term" value="P:base-excision repair, AP site formation"/>
    <property type="evidence" value="ECO:0007669"/>
    <property type="project" value="TreeGrafter"/>
</dbReference>
<dbReference type="GO" id="GO:0032993">
    <property type="term" value="C:protein-DNA complex"/>
    <property type="evidence" value="ECO:0007669"/>
    <property type="project" value="TreeGrafter"/>
</dbReference>
<dbReference type="KEGG" id="pll:I858_008460"/>
<dbReference type="OrthoDB" id="9785929at2"/>
<evidence type="ECO:0000256" key="2">
    <source>
        <dbReference type="ARBA" id="ARBA00010817"/>
    </source>
</evidence>
<dbReference type="InterPro" id="IPR051912">
    <property type="entry name" value="Alkylbase_DNA_Glycosylase/TA"/>
</dbReference>
<comment type="catalytic activity">
    <reaction evidence="1">
        <text>Hydrolysis of alkylated DNA, releasing 3-methyladenine, 3-methylguanine, 7-methylguanine and 7-methyladenine.</text>
        <dbReference type="EC" id="3.2.2.21"/>
    </reaction>
</comment>
<proteinExistence type="inferred from homology"/>
<dbReference type="InterPro" id="IPR003265">
    <property type="entry name" value="HhH-GPD_domain"/>
</dbReference>
<dbReference type="InterPro" id="IPR011257">
    <property type="entry name" value="DNA_glycosylase"/>
</dbReference>
<comment type="similarity">
    <text evidence="2">Belongs to the alkylbase DNA glycosidase AlkA family.</text>
</comment>
<keyword evidence="4" id="KW-0227">DNA damage</keyword>
<sequence length="298" mass="33911">MNSMQSRQYTEIPVPADLSFAECLIHLGRSSQENLHQIKESKVSKLLKLNGKLVLFEITAVLGALRIEFPLGMPSANEVERVVAYIEDWFDLKTDLKEFYVRAKADAVLSPVVRQYHGLRMVGVPDLFEALVWAVMGQQINLTFAYTLKKRFVERYGESLVYEDKTYWTFPQPEKIAILPVADLRALQLTDRKAEYISGIATIMAKGELTKEHLLQAPDAENCLLEIRGIGAWSANYVMMKCLHDSSAFPIADVGLHNALKAHLKMDRKPTLAEITELSANWRGWEAYATFYLWRSLL</sequence>
<dbReference type="EMBL" id="CP016540">
    <property type="protein sequence ID" value="ANU27023.1"/>
    <property type="molecule type" value="Genomic_DNA"/>
</dbReference>
<dbReference type="GO" id="GO:0006307">
    <property type="term" value="P:DNA alkylation repair"/>
    <property type="evidence" value="ECO:0007669"/>
    <property type="project" value="TreeGrafter"/>
</dbReference>
<dbReference type="EC" id="3.2.2.21" evidence="3"/>
<dbReference type="Gene3D" id="1.10.340.30">
    <property type="entry name" value="Hypothetical protein, domain 2"/>
    <property type="match status" value="1"/>
</dbReference>
<evidence type="ECO:0000313" key="9">
    <source>
        <dbReference type="Proteomes" id="UP000053354"/>
    </source>
</evidence>